<evidence type="ECO:0000256" key="3">
    <source>
        <dbReference type="ARBA" id="ARBA00007275"/>
    </source>
</evidence>
<dbReference type="SUPFAM" id="SSF55811">
    <property type="entry name" value="Nudix"/>
    <property type="match status" value="1"/>
</dbReference>
<dbReference type="PANTHER" id="PTHR11839:SF18">
    <property type="entry name" value="NUDIX HYDROLASE DOMAIN-CONTAINING PROTEIN"/>
    <property type="match status" value="1"/>
</dbReference>
<dbReference type="GO" id="GO:0006753">
    <property type="term" value="P:nucleoside phosphate metabolic process"/>
    <property type="evidence" value="ECO:0007669"/>
    <property type="project" value="TreeGrafter"/>
</dbReference>
<dbReference type="FunCoup" id="D4H3Q5">
    <property type="interactions" value="226"/>
</dbReference>
<keyword evidence="5 8" id="KW-0378">Hydrolase</keyword>
<dbReference type="PRINTS" id="PR00502">
    <property type="entry name" value="NUDIXFAMILY"/>
</dbReference>
<keyword evidence="11" id="KW-1185">Reference proteome</keyword>
<evidence type="ECO:0000256" key="8">
    <source>
        <dbReference type="RuleBase" id="RU003476"/>
    </source>
</evidence>
<dbReference type="InterPro" id="IPR000086">
    <property type="entry name" value="NUDIX_hydrolase_dom"/>
</dbReference>
<dbReference type="KEGG" id="dap:Dacet_2395"/>
<dbReference type="STRING" id="522772.Dacet_2395"/>
<dbReference type="AlphaFoldDB" id="D4H3Q5"/>
<gene>
    <name evidence="10" type="ordered locus">Dacet_2395</name>
</gene>
<comment type="cofactor">
    <cofactor evidence="2">
        <name>Mg(2+)</name>
        <dbReference type="ChEBI" id="CHEBI:18420"/>
    </cofactor>
</comment>
<dbReference type="GO" id="GO:0005829">
    <property type="term" value="C:cytosol"/>
    <property type="evidence" value="ECO:0007669"/>
    <property type="project" value="TreeGrafter"/>
</dbReference>
<dbReference type="EMBL" id="CP001968">
    <property type="protein sequence ID" value="ADD69157.1"/>
    <property type="molecule type" value="Genomic_DNA"/>
</dbReference>
<evidence type="ECO:0000256" key="7">
    <source>
        <dbReference type="ARBA" id="ARBA00032272"/>
    </source>
</evidence>
<accession>D4H3Q5</accession>
<dbReference type="GO" id="GO:0016462">
    <property type="term" value="F:pyrophosphatase activity"/>
    <property type="evidence" value="ECO:0007669"/>
    <property type="project" value="UniProtKB-ARBA"/>
</dbReference>
<evidence type="ECO:0000256" key="1">
    <source>
        <dbReference type="ARBA" id="ARBA00000847"/>
    </source>
</evidence>
<dbReference type="PANTHER" id="PTHR11839">
    <property type="entry name" value="UDP/ADP-SUGAR PYROPHOSPHATASE"/>
    <property type="match status" value="1"/>
</dbReference>
<evidence type="ECO:0000256" key="2">
    <source>
        <dbReference type="ARBA" id="ARBA00001946"/>
    </source>
</evidence>
<evidence type="ECO:0000259" key="9">
    <source>
        <dbReference type="PROSITE" id="PS51462"/>
    </source>
</evidence>
<evidence type="ECO:0000313" key="10">
    <source>
        <dbReference type="EMBL" id="ADD69157.1"/>
    </source>
</evidence>
<evidence type="ECO:0000256" key="5">
    <source>
        <dbReference type="ARBA" id="ARBA00022801"/>
    </source>
</evidence>
<comment type="similarity">
    <text evidence="3">Belongs to the Nudix hydrolase family. NudK subfamily.</text>
</comment>
<dbReference type="InterPro" id="IPR020084">
    <property type="entry name" value="NUDIX_hydrolase_CS"/>
</dbReference>
<dbReference type="InParanoid" id="D4H3Q5"/>
<dbReference type="InterPro" id="IPR020476">
    <property type="entry name" value="Nudix_hydrolase"/>
</dbReference>
<dbReference type="Gene3D" id="3.90.79.10">
    <property type="entry name" value="Nucleoside Triphosphate Pyrophosphohydrolase"/>
    <property type="match status" value="1"/>
</dbReference>
<evidence type="ECO:0000313" key="11">
    <source>
        <dbReference type="Proteomes" id="UP000002012"/>
    </source>
</evidence>
<sequence length="182" mass="20407">MEKNWKLVGAELVYKDPVLQVEHRDFHFKKNDEVGTFTVVSMKDWAVIVPVTEEGRFVLVKQYRVGTRSVAYEFPGGALEKGEKPEEGAARELVEETGYCGSLSKLCDLSPNPAFMDNTCYLYLAENCTKTSDLSLDPFEDIEPAEFSLRDVENMILNGEIVHSISIAAYGAYIALLNNVKK</sequence>
<dbReference type="eggNOG" id="COG0494">
    <property type="taxonomic scope" value="Bacteria"/>
</dbReference>
<dbReference type="CDD" id="cd03424">
    <property type="entry name" value="NUDIX_ADPRase_Nudt5_UGPPase_Nudt14"/>
    <property type="match status" value="1"/>
</dbReference>
<dbReference type="PROSITE" id="PS00893">
    <property type="entry name" value="NUDIX_BOX"/>
    <property type="match status" value="1"/>
</dbReference>
<dbReference type="HOGENOM" id="CLU_062658_8_2_0"/>
<comment type="catalytic activity">
    <reaction evidence="1">
        <text>GDP-alpha-D-mannose + H2O = alpha-D-mannose 1-phosphate + GMP + 2 H(+)</text>
        <dbReference type="Rhea" id="RHEA:27978"/>
        <dbReference type="ChEBI" id="CHEBI:15377"/>
        <dbReference type="ChEBI" id="CHEBI:15378"/>
        <dbReference type="ChEBI" id="CHEBI:57527"/>
        <dbReference type="ChEBI" id="CHEBI:58115"/>
        <dbReference type="ChEBI" id="CHEBI:58409"/>
    </reaction>
</comment>
<evidence type="ECO:0000256" key="4">
    <source>
        <dbReference type="ARBA" id="ARBA00016377"/>
    </source>
</evidence>
<dbReference type="Proteomes" id="UP000002012">
    <property type="component" value="Chromosome"/>
</dbReference>
<reference evidence="10 11" key="1">
    <citation type="journal article" date="2010" name="Stand. Genomic Sci.">
        <title>Complete genome sequence of Denitrovibrio acetiphilus type strain (N2460).</title>
        <authorList>
            <person name="Kiss H."/>
            <person name="Lang E."/>
            <person name="Lapidus A."/>
            <person name="Copeland A."/>
            <person name="Nolan M."/>
            <person name="Glavina Del Rio T."/>
            <person name="Chen F."/>
            <person name="Lucas S."/>
            <person name="Tice H."/>
            <person name="Cheng J.F."/>
            <person name="Han C."/>
            <person name="Goodwin L."/>
            <person name="Pitluck S."/>
            <person name="Liolios K."/>
            <person name="Pati A."/>
            <person name="Ivanova N."/>
            <person name="Mavromatis K."/>
            <person name="Chen A."/>
            <person name="Palaniappan K."/>
            <person name="Land M."/>
            <person name="Hauser L."/>
            <person name="Chang Y.J."/>
            <person name="Jeffries C.D."/>
            <person name="Detter J.C."/>
            <person name="Brettin T."/>
            <person name="Spring S."/>
            <person name="Rohde M."/>
            <person name="Goker M."/>
            <person name="Woyke T."/>
            <person name="Bristow J."/>
            <person name="Eisen J.A."/>
            <person name="Markowitz V."/>
            <person name="Hugenholtz P."/>
            <person name="Kyrpides N.C."/>
            <person name="Klenk H.P."/>
        </authorList>
    </citation>
    <scope>NUCLEOTIDE SEQUENCE [LARGE SCALE GENOMIC DNA]</scope>
    <source>
        <strain evidence="11">DSM 12809 / NBRC 114555 / N2460</strain>
    </source>
</reference>
<dbReference type="RefSeq" id="WP_013011658.1">
    <property type="nucleotide sequence ID" value="NC_013943.1"/>
</dbReference>
<name>D4H3Q5_DENA2</name>
<proteinExistence type="inferred from homology"/>
<dbReference type="InterPro" id="IPR015797">
    <property type="entry name" value="NUDIX_hydrolase-like_dom_sf"/>
</dbReference>
<dbReference type="PaxDb" id="522772-Dacet_2395"/>
<feature type="domain" description="Nudix hydrolase" evidence="9">
    <location>
        <begin position="42"/>
        <end position="169"/>
    </location>
</feature>
<protein>
    <recommendedName>
        <fullName evidence="4">GDP-mannose pyrophosphatase</fullName>
    </recommendedName>
    <alternativeName>
        <fullName evidence="6">GDP-mannose hydrolase</fullName>
    </alternativeName>
    <alternativeName>
        <fullName evidence="7">GDPMK</fullName>
    </alternativeName>
</protein>
<organism evidence="10 11">
    <name type="scientific">Denitrovibrio acetiphilus (strain DSM 12809 / NBRC 114555 / N2460)</name>
    <dbReference type="NCBI Taxonomy" id="522772"/>
    <lineage>
        <taxon>Bacteria</taxon>
        <taxon>Pseudomonadati</taxon>
        <taxon>Deferribacterota</taxon>
        <taxon>Deferribacteres</taxon>
        <taxon>Deferribacterales</taxon>
        <taxon>Geovibrionaceae</taxon>
        <taxon>Denitrovibrio</taxon>
    </lineage>
</organism>
<dbReference type="GO" id="GO:0019693">
    <property type="term" value="P:ribose phosphate metabolic process"/>
    <property type="evidence" value="ECO:0007669"/>
    <property type="project" value="TreeGrafter"/>
</dbReference>
<dbReference type="PROSITE" id="PS51462">
    <property type="entry name" value="NUDIX"/>
    <property type="match status" value="1"/>
</dbReference>
<evidence type="ECO:0000256" key="6">
    <source>
        <dbReference type="ARBA" id="ARBA00032162"/>
    </source>
</evidence>
<dbReference type="Pfam" id="PF00293">
    <property type="entry name" value="NUDIX"/>
    <property type="match status" value="1"/>
</dbReference>